<feature type="region of interest" description="Disordered" evidence="5">
    <location>
        <begin position="601"/>
        <end position="654"/>
    </location>
</feature>
<dbReference type="Pfam" id="PF25826">
    <property type="entry name" value="DUF7952"/>
    <property type="match status" value="1"/>
</dbReference>
<feature type="domain" description="DUF7650" evidence="6">
    <location>
        <begin position="288"/>
        <end position="375"/>
    </location>
</feature>
<evidence type="ECO:0000256" key="2">
    <source>
        <dbReference type="ARBA" id="ARBA00023015"/>
    </source>
</evidence>
<organism evidence="8 9">
    <name type="scientific">Rehmannia glutinosa</name>
    <name type="common">Chinese foxglove</name>
    <dbReference type="NCBI Taxonomy" id="99300"/>
    <lineage>
        <taxon>Eukaryota</taxon>
        <taxon>Viridiplantae</taxon>
        <taxon>Streptophyta</taxon>
        <taxon>Embryophyta</taxon>
        <taxon>Tracheophyta</taxon>
        <taxon>Spermatophyta</taxon>
        <taxon>Magnoliopsida</taxon>
        <taxon>eudicotyledons</taxon>
        <taxon>Gunneridae</taxon>
        <taxon>Pentapetalae</taxon>
        <taxon>asterids</taxon>
        <taxon>lamiids</taxon>
        <taxon>Lamiales</taxon>
        <taxon>Orobanchaceae</taxon>
        <taxon>Rehmannieae</taxon>
        <taxon>Rehmannia</taxon>
    </lineage>
</organism>
<evidence type="ECO:0008006" key="10">
    <source>
        <dbReference type="Google" id="ProtNLM"/>
    </source>
</evidence>
<proteinExistence type="predicted"/>
<evidence type="ECO:0000256" key="3">
    <source>
        <dbReference type="ARBA" id="ARBA00023163"/>
    </source>
</evidence>
<dbReference type="InterPro" id="IPR056067">
    <property type="entry name" value="DUF7650"/>
</dbReference>
<dbReference type="EMBL" id="JABTTQ020000011">
    <property type="protein sequence ID" value="KAK6146171.1"/>
    <property type="molecule type" value="Genomic_DNA"/>
</dbReference>
<feature type="region of interest" description="Disordered" evidence="5">
    <location>
        <begin position="382"/>
        <end position="423"/>
    </location>
</feature>
<feature type="compositionally biased region" description="Basic and acidic residues" evidence="5">
    <location>
        <begin position="386"/>
        <end position="404"/>
    </location>
</feature>
<evidence type="ECO:0000256" key="5">
    <source>
        <dbReference type="SAM" id="MobiDB-lite"/>
    </source>
</evidence>
<accession>A0ABR0WH43</accession>
<feature type="compositionally biased region" description="Basic residues" evidence="5">
    <location>
        <begin position="503"/>
        <end position="518"/>
    </location>
</feature>
<comment type="caution">
    <text evidence="8">The sequence shown here is derived from an EMBL/GenBank/DDBJ whole genome shotgun (WGS) entry which is preliminary data.</text>
</comment>
<evidence type="ECO:0000313" key="8">
    <source>
        <dbReference type="EMBL" id="KAK6146171.1"/>
    </source>
</evidence>
<feature type="compositionally biased region" description="Polar residues" evidence="5">
    <location>
        <begin position="410"/>
        <end position="423"/>
    </location>
</feature>
<feature type="compositionally biased region" description="Polar residues" evidence="5">
    <location>
        <begin position="545"/>
        <end position="563"/>
    </location>
</feature>
<evidence type="ECO:0000313" key="9">
    <source>
        <dbReference type="Proteomes" id="UP001318860"/>
    </source>
</evidence>
<feature type="domain" description="DUF7952" evidence="7">
    <location>
        <begin position="118"/>
        <end position="250"/>
    </location>
</feature>
<comment type="subcellular location">
    <subcellularLocation>
        <location evidence="1">Nucleus</location>
    </subcellularLocation>
</comment>
<keyword evidence="3" id="KW-0804">Transcription</keyword>
<name>A0ABR0WH43_REHGL</name>
<dbReference type="PANTHER" id="PTHR13859">
    <property type="entry name" value="ATROPHIN-RELATED"/>
    <property type="match status" value="1"/>
</dbReference>
<keyword evidence="9" id="KW-1185">Reference proteome</keyword>
<feature type="compositionally biased region" description="Basic and acidic residues" evidence="5">
    <location>
        <begin position="468"/>
        <end position="479"/>
    </location>
</feature>
<feature type="region of interest" description="Disordered" evidence="5">
    <location>
        <begin position="468"/>
        <end position="568"/>
    </location>
</feature>
<dbReference type="InterPro" id="IPR057712">
    <property type="entry name" value="DUF7952"/>
</dbReference>
<keyword evidence="4" id="KW-0539">Nucleus</keyword>
<evidence type="ECO:0000259" key="6">
    <source>
        <dbReference type="Pfam" id="PF24662"/>
    </source>
</evidence>
<evidence type="ECO:0000256" key="1">
    <source>
        <dbReference type="ARBA" id="ARBA00004123"/>
    </source>
</evidence>
<dbReference type="PANTHER" id="PTHR13859:SF11">
    <property type="entry name" value="GRUNGE, ISOFORM J"/>
    <property type="match status" value="1"/>
</dbReference>
<evidence type="ECO:0000259" key="7">
    <source>
        <dbReference type="Pfam" id="PF25826"/>
    </source>
</evidence>
<dbReference type="Proteomes" id="UP001318860">
    <property type="component" value="Unassembled WGS sequence"/>
</dbReference>
<reference evidence="8 9" key="1">
    <citation type="journal article" date="2021" name="Comput. Struct. Biotechnol. J.">
        <title>De novo genome assembly of the potent medicinal plant Rehmannia glutinosa using nanopore technology.</title>
        <authorList>
            <person name="Ma L."/>
            <person name="Dong C."/>
            <person name="Song C."/>
            <person name="Wang X."/>
            <person name="Zheng X."/>
            <person name="Niu Y."/>
            <person name="Chen S."/>
            <person name="Feng W."/>
        </authorList>
    </citation>
    <scope>NUCLEOTIDE SEQUENCE [LARGE SCALE GENOMIC DNA]</scope>
    <source>
        <strain evidence="8">DH-2019</strain>
    </source>
</reference>
<gene>
    <name evidence="8" type="ORF">DH2020_020040</name>
</gene>
<protein>
    <recommendedName>
        <fullName evidence="10">SANT domain-containing protein</fullName>
    </recommendedName>
</protein>
<feature type="compositionally biased region" description="Polar residues" evidence="5">
    <location>
        <begin position="604"/>
        <end position="637"/>
    </location>
</feature>
<feature type="compositionally biased region" description="Polar residues" evidence="5">
    <location>
        <begin position="705"/>
        <end position="727"/>
    </location>
</feature>
<evidence type="ECO:0000256" key="4">
    <source>
        <dbReference type="ARBA" id="ARBA00023242"/>
    </source>
</evidence>
<feature type="region of interest" description="Disordered" evidence="5">
    <location>
        <begin position="677"/>
        <end position="743"/>
    </location>
</feature>
<dbReference type="Pfam" id="PF24662">
    <property type="entry name" value="DUF7650"/>
    <property type="match status" value="1"/>
</dbReference>
<keyword evidence="2" id="KW-0805">Transcription regulation</keyword>
<sequence>MASIPNGDCIDVRPTECDAFGEPDILPRIGNEYQAELPPIIGESDYTSNSRNYTDTEARAHLQDNFFVGLPIPLTRINSLDSNKEIYFNGEESPNLSVEDKMLKCSSLLVPGLIGESWSDAEKASVLLGLYIFEKNFDEVRRFTETKKTGDILSYYYGGFYGSVEYRRWSKRRKTKGKKCVYGQRIFSGVRQQELLSRLVPKMSEECRSALLEVRVSKKFADEKMSFVDYVSSLKAIVGTNILVEAIGIGTGKHDLTRMALEPSRLTQVIPVRSEIPTGKACSFLTTSEIIKFLSGDYRLSKARSNDLFWEAIWPRLLARGWHSEQPESRGYIGPKHSLVFLMPGVKKFSRRKLLKGDHYFDSVTDVLGKVAKEPELIELENEEANGYKKEEENELTGEKKSNEDGNDLPTKQRQFYLQPRTPNRSTRVAKFTVVDTSLSGGKIRDLRTLPSEISNTLISLDFTEDRNQNNKDVNHDDISSYQDSRTVYPYPKNNKDVSDKTKSRKVSKSIPSRKQKQRNVDYIAPISKRCRRLTANNTHEETSDGVNHSSTSPRSDNRQSCPCSDIHRDLNENLSSVASSGQDKLSSTSENSQTHLSIDLNLPQYSPESSENGLLPTDSNNEQDNQSIKPDNNSLPKPSVNVHFITNPPRHSTRNRHLSIRALEAIADGYLTVNRKQRGKITSSHEDLTSRPSRRARGGVHPNESPSSYTASQIEETENGASNSGNCHIASEVGVFPEANEE</sequence>